<dbReference type="SMART" id="SM00898">
    <property type="entry name" value="Fapy_DNA_glyco"/>
    <property type="match status" value="1"/>
</dbReference>
<evidence type="ECO:0000259" key="15">
    <source>
        <dbReference type="PROSITE" id="PS51066"/>
    </source>
</evidence>
<dbReference type="PANTHER" id="PTHR42697">
    <property type="entry name" value="ENDONUCLEASE 8"/>
    <property type="match status" value="1"/>
</dbReference>
<keyword evidence="7" id="KW-0378">Hydrolase</keyword>
<dbReference type="NCBIfam" id="NF007763">
    <property type="entry name" value="PRK10445.1"/>
    <property type="match status" value="1"/>
</dbReference>
<name>A0A1Z4JPS4_LEPBY</name>
<keyword evidence="5" id="KW-0227">DNA damage</keyword>
<protein>
    <recommendedName>
        <fullName evidence="3">DNA-(apurinic or apyrimidinic site) lyase</fullName>
        <ecNumber evidence="3">4.2.99.18</ecNumber>
    </recommendedName>
</protein>
<keyword evidence="13" id="KW-0326">Glycosidase</keyword>
<feature type="domain" description="FPG-type" evidence="15">
    <location>
        <begin position="237"/>
        <end position="271"/>
    </location>
</feature>
<dbReference type="SUPFAM" id="SSF57716">
    <property type="entry name" value="Glucocorticoid receptor-like (DNA-binding domain)"/>
    <property type="match status" value="1"/>
</dbReference>
<dbReference type="Pfam" id="PF06827">
    <property type="entry name" value="zf-FPG_IleRS"/>
    <property type="match status" value="1"/>
</dbReference>
<sequence length="272" mass="31486">MPEGPEIRQAADQLAAALVNQRVTEMFFAFEHLKPYEAEFIGHCVTAVRTRGKGMVMSFSNQLYIYSHNQLYGRWYVRKLHSYPQTNRQLRLAIHAKKSALLYSASDIEVLQHSDLATHPFLSRIELDVLDEAVTVEQIAQRFRDKRFYRRQLPILLLDQHFLGGLGNYLRSEILFVAKVFPTLRPVDCSDQQIEALSQAVLSVTQQSYQTKGITNDLDIAMRLKTQGYKRGYYRHYVFNRDNQPCFVCGTSIVKEILGGRRLYYCPHCQAK</sequence>
<keyword evidence="4" id="KW-0479">Metal-binding</keyword>
<evidence type="ECO:0000256" key="14">
    <source>
        <dbReference type="PROSITE-ProRule" id="PRU00391"/>
    </source>
</evidence>
<keyword evidence="18" id="KW-1185">Reference proteome</keyword>
<evidence type="ECO:0000256" key="12">
    <source>
        <dbReference type="ARBA" id="ARBA00023268"/>
    </source>
</evidence>
<dbReference type="EC" id="4.2.99.18" evidence="3"/>
<evidence type="ECO:0000256" key="11">
    <source>
        <dbReference type="ARBA" id="ARBA00023239"/>
    </source>
</evidence>
<evidence type="ECO:0000256" key="2">
    <source>
        <dbReference type="ARBA" id="ARBA00009409"/>
    </source>
</evidence>
<keyword evidence="9" id="KW-0238">DNA-binding</keyword>
<dbReference type="Gene3D" id="3.20.190.10">
    <property type="entry name" value="MutM-like, N-terminal"/>
    <property type="match status" value="1"/>
</dbReference>
<gene>
    <name evidence="17" type="ORF">NIES2135_55400</name>
</gene>
<keyword evidence="17" id="KW-0540">Nuclease</keyword>
<keyword evidence="12" id="KW-0511">Multifunctional enzyme</keyword>
<dbReference type="InterPro" id="IPR000214">
    <property type="entry name" value="Znf_DNA_glyclase/AP_lyase"/>
</dbReference>
<evidence type="ECO:0000256" key="5">
    <source>
        <dbReference type="ARBA" id="ARBA00022763"/>
    </source>
</evidence>
<evidence type="ECO:0000256" key="7">
    <source>
        <dbReference type="ARBA" id="ARBA00022801"/>
    </source>
</evidence>
<dbReference type="GO" id="GO:0000703">
    <property type="term" value="F:oxidized pyrimidine nucleobase lesion DNA N-glycosylase activity"/>
    <property type="evidence" value="ECO:0007669"/>
    <property type="project" value="TreeGrafter"/>
</dbReference>
<dbReference type="InterPro" id="IPR010979">
    <property type="entry name" value="Ribosomal_uS13-like_H2TH"/>
</dbReference>
<keyword evidence="10" id="KW-0234">DNA repair</keyword>
<evidence type="ECO:0000256" key="10">
    <source>
        <dbReference type="ARBA" id="ARBA00023204"/>
    </source>
</evidence>
<evidence type="ECO:0000256" key="6">
    <source>
        <dbReference type="ARBA" id="ARBA00022771"/>
    </source>
</evidence>
<dbReference type="Pfam" id="PF01149">
    <property type="entry name" value="Fapy_DNA_glyco"/>
    <property type="match status" value="1"/>
</dbReference>
<dbReference type="EMBL" id="AP018203">
    <property type="protein sequence ID" value="BAY58667.1"/>
    <property type="molecule type" value="Genomic_DNA"/>
</dbReference>
<dbReference type="InterPro" id="IPR015886">
    <property type="entry name" value="H2TH_FPG"/>
</dbReference>
<dbReference type="AlphaFoldDB" id="A0A1Z4JPS4"/>
<dbReference type="SMART" id="SM01232">
    <property type="entry name" value="H2TH"/>
    <property type="match status" value="1"/>
</dbReference>
<dbReference type="SUPFAM" id="SSF46946">
    <property type="entry name" value="S13-like H2TH domain"/>
    <property type="match status" value="1"/>
</dbReference>
<dbReference type="InterPro" id="IPR012319">
    <property type="entry name" value="FPG_cat"/>
</dbReference>
<evidence type="ECO:0000256" key="3">
    <source>
        <dbReference type="ARBA" id="ARBA00012720"/>
    </source>
</evidence>
<dbReference type="GO" id="GO:0006284">
    <property type="term" value="P:base-excision repair"/>
    <property type="evidence" value="ECO:0007669"/>
    <property type="project" value="InterPro"/>
</dbReference>
<reference evidence="17 18" key="1">
    <citation type="submission" date="2017-06" db="EMBL/GenBank/DDBJ databases">
        <title>Genome sequencing of cyanobaciteial culture collection at National Institute for Environmental Studies (NIES).</title>
        <authorList>
            <person name="Hirose Y."/>
            <person name="Shimura Y."/>
            <person name="Fujisawa T."/>
            <person name="Nakamura Y."/>
            <person name="Kawachi M."/>
        </authorList>
    </citation>
    <scope>NUCLEOTIDE SEQUENCE [LARGE SCALE GENOMIC DNA]</scope>
    <source>
        <strain evidence="17 18">NIES-2135</strain>
    </source>
</reference>
<dbReference type="InterPro" id="IPR010663">
    <property type="entry name" value="Znf_FPG/IleRS"/>
</dbReference>
<comment type="similarity">
    <text evidence="2">Belongs to the FPG family.</text>
</comment>
<keyword evidence="11" id="KW-0456">Lyase</keyword>
<dbReference type="PROSITE" id="PS51066">
    <property type="entry name" value="ZF_FPG_2"/>
    <property type="match status" value="1"/>
</dbReference>
<accession>A0A1Z4JPS4</accession>
<evidence type="ECO:0000256" key="1">
    <source>
        <dbReference type="ARBA" id="ARBA00001947"/>
    </source>
</evidence>
<keyword evidence="6 14" id="KW-0863">Zinc-finger</keyword>
<dbReference type="SUPFAM" id="SSF81624">
    <property type="entry name" value="N-terminal domain of MutM-like DNA repair proteins"/>
    <property type="match status" value="1"/>
</dbReference>
<proteinExistence type="inferred from homology"/>
<dbReference type="PANTHER" id="PTHR42697:SF1">
    <property type="entry name" value="ENDONUCLEASE 8"/>
    <property type="match status" value="1"/>
</dbReference>
<keyword evidence="17" id="KW-0255">Endonuclease</keyword>
<evidence type="ECO:0000256" key="8">
    <source>
        <dbReference type="ARBA" id="ARBA00022833"/>
    </source>
</evidence>
<keyword evidence="8" id="KW-0862">Zinc</keyword>
<dbReference type="GO" id="GO:0140078">
    <property type="term" value="F:class I DNA-(apurinic or apyrimidinic site) endonuclease activity"/>
    <property type="evidence" value="ECO:0007669"/>
    <property type="project" value="UniProtKB-EC"/>
</dbReference>
<evidence type="ECO:0000313" key="17">
    <source>
        <dbReference type="EMBL" id="BAY58667.1"/>
    </source>
</evidence>
<dbReference type="Gene3D" id="1.10.8.50">
    <property type="match status" value="1"/>
</dbReference>
<feature type="domain" description="Formamidopyrimidine-DNA glycosylase catalytic" evidence="16">
    <location>
        <begin position="2"/>
        <end position="150"/>
    </location>
</feature>
<dbReference type="Proteomes" id="UP000217895">
    <property type="component" value="Chromosome"/>
</dbReference>
<dbReference type="InterPro" id="IPR035937">
    <property type="entry name" value="FPG_N"/>
</dbReference>
<evidence type="ECO:0000259" key="16">
    <source>
        <dbReference type="PROSITE" id="PS51068"/>
    </source>
</evidence>
<evidence type="ECO:0000313" key="18">
    <source>
        <dbReference type="Proteomes" id="UP000217895"/>
    </source>
</evidence>
<evidence type="ECO:0000256" key="4">
    <source>
        <dbReference type="ARBA" id="ARBA00022723"/>
    </source>
</evidence>
<organism evidence="17 18">
    <name type="scientific">Leptolyngbya boryana NIES-2135</name>
    <dbReference type="NCBI Taxonomy" id="1973484"/>
    <lineage>
        <taxon>Bacteria</taxon>
        <taxon>Bacillati</taxon>
        <taxon>Cyanobacteriota</taxon>
        <taxon>Cyanophyceae</taxon>
        <taxon>Leptolyngbyales</taxon>
        <taxon>Leptolyngbyaceae</taxon>
        <taxon>Leptolyngbya group</taxon>
        <taxon>Leptolyngbya</taxon>
    </lineage>
</organism>
<dbReference type="GO" id="GO:0003684">
    <property type="term" value="F:damaged DNA binding"/>
    <property type="evidence" value="ECO:0007669"/>
    <property type="project" value="InterPro"/>
</dbReference>
<dbReference type="GO" id="GO:0008270">
    <property type="term" value="F:zinc ion binding"/>
    <property type="evidence" value="ECO:0007669"/>
    <property type="project" value="UniProtKB-KW"/>
</dbReference>
<dbReference type="Pfam" id="PF06831">
    <property type="entry name" value="H2TH"/>
    <property type="match status" value="1"/>
</dbReference>
<evidence type="ECO:0000256" key="13">
    <source>
        <dbReference type="ARBA" id="ARBA00023295"/>
    </source>
</evidence>
<evidence type="ECO:0000256" key="9">
    <source>
        <dbReference type="ARBA" id="ARBA00023125"/>
    </source>
</evidence>
<dbReference type="PROSITE" id="PS51068">
    <property type="entry name" value="FPG_CAT"/>
    <property type="match status" value="1"/>
</dbReference>
<comment type="cofactor">
    <cofactor evidence="1">
        <name>Zn(2+)</name>
        <dbReference type="ChEBI" id="CHEBI:29105"/>
    </cofactor>
</comment>